<reference evidence="2 3" key="1">
    <citation type="submission" date="2016-12" db="EMBL/GenBank/DDBJ databases">
        <title>The genomes of Aspergillus section Nigri reveals drivers in fungal speciation.</title>
        <authorList>
            <consortium name="DOE Joint Genome Institute"/>
            <person name="Vesth T.C."/>
            <person name="Nybo J."/>
            <person name="Theobald S."/>
            <person name="Brandl J."/>
            <person name="Frisvad J.C."/>
            <person name="Nielsen K.F."/>
            <person name="Lyhne E.K."/>
            <person name="Kogle M.E."/>
            <person name="Kuo A."/>
            <person name="Riley R."/>
            <person name="Clum A."/>
            <person name="Nolan M."/>
            <person name="Lipzen A."/>
            <person name="Salamov A."/>
            <person name="Henrissat B."/>
            <person name="Wiebenga A."/>
            <person name="De Vries R.P."/>
            <person name="Grigoriev I.V."/>
            <person name="Mortensen U.H."/>
            <person name="Andersen M.R."/>
            <person name="Baker S.E."/>
        </authorList>
    </citation>
    <scope>NUCLEOTIDE SEQUENCE [LARGE SCALE GENOMIC DNA]</scope>
    <source>
        <strain evidence="2 3">IBT 23096</strain>
    </source>
</reference>
<dbReference type="AlphaFoldDB" id="A0A2I2FUI4"/>
<feature type="compositionally biased region" description="Basic and acidic residues" evidence="1">
    <location>
        <begin position="180"/>
        <end position="229"/>
    </location>
</feature>
<dbReference type="VEuPathDB" id="FungiDB:P170DRAFT_480022"/>
<dbReference type="Proteomes" id="UP000234275">
    <property type="component" value="Unassembled WGS sequence"/>
</dbReference>
<organism evidence="2 3">
    <name type="scientific">Aspergillus steynii IBT 23096</name>
    <dbReference type="NCBI Taxonomy" id="1392250"/>
    <lineage>
        <taxon>Eukaryota</taxon>
        <taxon>Fungi</taxon>
        <taxon>Dikarya</taxon>
        <taxon>Ascomycota</taxon>
        <taxon>Pezizomycotina</taxon>
        <taxon>Eurotiomycetes</taxon>
        <taxon>Eurotiomycetidae</taxon>
        <taxon>Eurotiales</taxon>
        <taxon>Aspergillaceae</taxon>
        <taxon>Aspergillus</taxon>
        <taxon>Aspergillus subgen. Circumdati</taxon>
    </lineage>
</organism>
<sequence length="246" mass="28556">MASWFSNDAGGLSQYHRTAQFIEGDTYVKVDWHLKEKLWEVVRPLDDDGQRYAVGLFRGWRSEDTCFQRHPAIIKVYMQIPDQTPPATEHVEGRPYTQPWKEKVPEIEAFVENIDHRVRNHCGYSIPFYDTQDYEQTNDDHVPGGFAFYVLMACMPGVRKGPLVNGYHHSSASNNDLDEPEHHDNNNSNESERHDNNDSNEPEHHDNNNSNESEHQSNRDSSESERHNNDSCFAAYIRYQELDSNS</sequence>
<gene>
    <name evidence="2" type="ORF">P170DRAFT_480022</name>
</gene>
<dbReference type="GeneID" id="36561447"/>
<evidence type="ECO:0000313" key="2">
    <source>
        <dbReference type="EMBL" id="PLB44257.1"/>
    </source>
</evidence>
<comment type="caution">
    <text evidence="2">The sequence shown here is derived from an EMBL/GenBank/DDBJ whole genome shotgun (WGS) entry which is preliminary data.</text>
</comment>
<evidence type="ECO:0000313" key="3">
    <source>
        <dbReference type="Proteomes" id="UP000234275"/>
    </source>
</evidence>
<keyword evidence="3" id="KW-1185">Reference proteome</keyword>
<feature type="region of interest" description="Disordered" evidence="1">
    <location>
        <begin position="166"/>
        <end position="232"/>
    </location>
</feature>
<name>A0A2I2FUI4_9EURO</name>
<accession>A0A2I2FUI4</accession>
<protein>
    <submittedName>
        <fullName evidence="2">Uncharacterized protein</fullName>
    </submittedName>
</protein>
<evidence type="ECO:0000256" key="1">
    <source>
        <dbReference type="SAM" id="MobiDB-lite"/>
    </source>
</evidence>
<dbReference type="RefSeq" id="XP_024699559.1">
    <property type="nucleotide sequence ID" value="XM_024853749.1"/>
</dbReference>
<proteinExistence type="predicted"/>
<dbReference type="EMBL" id="MSFO01000009">
    <property type="protein sequence ID" value="PLB44257.1"/>
    <property type="molecule type" value="Genomic_DNA"/>
</dbReference>